<reference evidence="1 2" key="1">
    <citation type="journal article" date="2014" name="BMC Genomics">
        <title>The genome of the intracellular bacterium of the coastal bivalve, Solemya velum: a blueprint for thriving in and out of symbiosis.</title>
        <authorList>
            <person name="Dmytrenko O."/>
            <person name="Russell S.L."/>
            <person name="Loo W.T."/>
            <person name="Fontanez K.M."/>
            <person name="Liao L."/>
            <person name="Roeselers G."/>
            <person name="Sharma R."/>
            <person name="Stewart F.J."/>
            <person name="Newton I.L."/>
            <person name="Woyke T."/>
            <person name="Wu D."/>
            <person name="Lang J.M."/>
            <person name="Eisen J.A."/>
            <person name="Cavanaugh C.M."/>
        </authorList>
    </citation>
    <scope>NUCLEOTIDE SEQUENCE [LARGE SCALE GENOMIC DNA]</scope>
    <source>
        <strain evidence="1 2">WH</strain>
    </source>
</reference>
<keyword evidence="2" id="KW-1185">Reference proteome</keyword>
<proteinExistence type="predicted"/>
<name>A0A0B0H9I9_SOVGS</name>
<evidence type="ECO:0000313" key="2">
    <source>
        <dbReference type="Proteomes" id="UP000030856"/>
    </source>
</evidence>
<gene>
    <name evidence="1" type="ORF">JV46_28870</name>
</gene>
<sequence length="197" mass="22869">MKNSNPISANSFVAAFLRNEWYKHFYDNVRSQFDEIVTNPDVNDPKQNYIRRHLLWRLRTPLLREIPRDIEWQIIDISNDEFGDMKIIRESGWCKVFGLNKTLAQAADIYVSGLPEEQGVNFEKVDKIRESIGSFDFSNELICIAIDPDSPRTLIEGNHRGLAFQIHKLRSGTADHIPKEIILGTSKNMRQCAWFCQ</sequence>
<organism evidence="1 2">
    <name type="scientific">Solemya velum gill symbiont</name>
    <dbReference type="NCBI Taxonomy" id="2340"/>
    <lineage>
        <taxon>Bacteria</taxon>
        <taxon>Pseudomonadati</taxon>
        <taxon>Pseudomonadota</taxon>
        <taxon>Gammaproteobacteria</taxon>
        <taxon>sulfur-oxidizing symbionts</taxon>
    </lineage>
</organism>
<dbReference type="RefSeq" id="WP_043118715.1">
    <property type="nucleotide sequence ID" value="NZ_JRAA01000003.1"/>
</dbReference>
<dbReference type="eggNOG" id="ENOG502ZSTA">
    <property type="taxonomic scope" value="Bacteria"/>
</dbReference>
<evidence type="ECO:0000313" key="1">
    <source>
        <dbReference type="EMBL" id="KHF24539.1"/>
    </source>
</evidence>
<dbReference type="OrthoDB" id="105016at2"/>
<dbReference type="EMBL" id="JRAA01000003">
    <property type="protein sequence ID" value="KHF24539.1"/>
    <property type="molecule type" value="Genomic_DNA"/>
</dbReference>
<comment type="caution">
    <text evidence="1">The sequence shown here is derived from an EMBL/GenBank/DDBJ whole genome shotgun (WGS) entry which is preliminary data.</text>
</comment>
<dbReference type="STRING" id="2340.JV46_28870"/>
<accession>A0A0B0H9I9</accession>
<dbReference type="Proteomes" id="UP000030856">
    <property type="component" value="Unassembled WGS sequence"/>
</dbReference>
<dbReference type="AlphaFoldDB" id="A0A0B0H9I9"/>
<protein>
    <submittedName>
        <fullName evidence="1">Uncharacterized protein</fullName>
    </submittedName>
</protein>